<feature type="domain" description="Wall-associated receptor kinase galacturonan-binding" evidence="5">
    <location>
        <begin position="34"/>
        <end position="97"/>
    </location>
</feature>
<dbReference type="AlphaFoldDB" id="A0AAQ3MFL9"/>
<feature type="transmembrane region" description="Helical" evidence="3">
    <location>
        <begin position="358"/>
        <end position="377"/>
    </location>
</feature>
<feature type="transmembrane region" description="Helical" evidence="3">
    <location>
        <begin position="397"/>
        <end position="423"/>
    </location>
</feature>
<evidence type="ECO:0000313" key="8">
    <source>
        <dbReference type="Proteomes" id="UP001374535"/>
    </source>
</evidence>
<gene>
    <name evidence="7" type="ORF">V8G54_035746</name>
</gene>
<feature type="chain" id="PRO_5042952199" evidence="4">
    <location>
        <begin position="26"/>
        <end position="431"/>
    </location>
</feature>
<dbReference type="Proteomes" id="UP001374535">
    <property type="component" value="Chromosome 11"/>
</dbReference>
<evidence type="ECO:0000256" key="3">
    <source>
        <dbReference type="SAM" id="Phobius"/>
    </source>
</evidence>
<name>A0AAQ3MFL9_VIGMU</name>
<protein>
    <submittedName>
        <fullName evidence="7">Uncharacterized protein</fullName>
    </submittedName>
</protein>
<evidence type="ECO:0000256" key="1">
    <source>
        <dbReference type="ARBA" id="ARBA00004167"/>
    </source>
</evidence>
<reference evidence="7 8" key="1">
    <citation type="journal article" date="2023" name="Life. Sci Alliance">
        <title>Evolutionary insights into 3D genome organization and epigenetic landscape of Vigna mungo.</title>
        <authorList>
            <person name="Junaid A."/>
            <person name="Singh B."/>
            <person name="Bhatia S."/>
        </authorList>
    </citation>
    <scope>NUCLEOTIDE SEQUENCE [LARGE SCALE GENOMIC DNA]</scope>
    <source>
        <strain evidence="7">Urdbean</strain>
    </source>
</reference>
<keyword evidence="3" id="KW-0812">Transmembrane</keyword>
<dbReference type="InterPro" id="IPR026961">
    <property type="entry name" value="PGG_dom"/>
</dbReference>
<dbReference type="PANTHER" id="PTHR33138:SF30">
    <property type="entry name" value="LEAF RUST 10 DISEASE-RESISTANCE LOCUS RECEPTOR-LIKE PROTEIN KINASE-LIKE 2.7"/>
    <property type="match status" value="1"/>
</dbReference>
<feature type="domain" description="PGG" evidence="6">
    <location>
        <begin position="261"/>
        <end position="379"/>
    </location>
</feature>
<evidence type="ECO:0000256" key="4">
    <source>
        <dbReference type="SAM" id="SignalP"/>
    </source>
</evidence>
<dbReference type="PANTHER" id="PTHR33138">
    <property type="entry name" value="OS01G0690200 PROTEIN"/>
    <property type="match status" value="1"/>
</dbReference>
<evidence type="ECO:0000259" key="5">
    <source>
        <dbReference type="Pfam" id="PF13947"/>
    </source>
</evidence>
<organism evidence="7 8">
    <name type="scientific">Vigna mungo</name>
    <name type="common">Black gram</name>
    <name type="synonym">Phaseolus mungo</name>
    <dbReference type="NCBI Taxonomy" id="3915"/>
    <lineage>
        <taxon>Eukaryota</taxon>
        <taxon>Viridiplantae</taxon>
        <taxon>Streptophyta</taxon>
        <taxon>Embryophyta</taxon>
        <taxon>Tracheophyta</taxon>
        <taxon>Spermatophyta</taxon>
        <taxon>Magnoliopsida</taxon>
        <taxon>eudicotyledons</taxon>
        <taxon>Gunneridae</taxon>
        <taxon>Pentapetalae</taxon>
        <taxon>rosids</taxon>
        <taxon>fabids</taxon>
        <taxon>Fabales</taxon>
        <taxon>Fabaceae</taxon>
        <taxon>Papilionoideae</taxon>
        <taxon>50 kb inversion clade</taxon>
        <taxon>NPAAA clade</taxon>
        <taxon>indigoferoid/millettioid clade</taxon>
        <taxon>Phaseoleae</taxon>
        <taxon>Vigna</taxon>
    </lineage>
</organism>
<dbReference type="GO" id="GO:0016020">
    <property type="term" value="C:membrane"/>
    <property type="evidence" value="ECO:0007669"/>
    <property type="project" value="UniProtKB-SubCell"/>
</dbReference>
<dbReference type="Pfam" id="PF13962">
    <property type="entry name" value="PGG"/>
    <property type="match status" value="1"/>
</dbReference>
<keyword evidence="3" id="KW-1133">Transmembrane helix</keyword>
<dbReference type="GO" id="GO:0030247">
    <property type="term" value="F:polysaccharide binding"/>
    <property type="evidence" value="ECO:0007669"/>
    <property type="project" value="InterPro"/>
</dbReference>
<feature type="signal peptide" evidence="4">
    <location>
        <begin position="1"/>
        <end position="25"/>
    </location>
</feature>
<comment type="subcellular location">
    <subcellularLocation>
        <location evidence="1">Membrane</location>
        <topology evidence="1">Single-pass membrane protein</topology>
    </subcellularLocation>
</comment>
<feature type="transmembrane region" description="Helical" evidence="3">
    <location>
        <begin position="323"/>
        <end position="346"/>
    </location>
</feature>
<evidence type="ECO:0000256" key="2">
    <source>
        <dbReference type="ARBA" id="ARBA00022729"/>
    </source>
</evidence>
<evidence type="ECO:0000259" key="6">
    <source>
        <dbReference type="Pfam" id="PF13962"/>
    </source>
</evidence>
<accession>A0AAQ3MFL9</accession>
<keyword evidence="2 4" id="KW-0732">Signal</keyword>
<keyword evidence="8" id="KW-1185">Reference proteome</keyword>
<dbReference type="InterPro" id="IPR025287">
    <property type="entry name" value="WAK_GUB"/>
</dbReference>
<dbReference type="Pfam" id="PF13947">
    <property type="entry name" value="GUB_WAK_bind"/>
    <property type="match status" value="1"/>
</dbReference>
<evidence type="ECO:0000313" key="7">
    <source>
        <dbReference type="EMBL" id="WVY90232.1"/>
    </source>
</evidence>
<proteinExistence type="predicted"/>
<sequence length="431" mass="48615">MRKSLDMMRRVLVILLLILIHHISATKDHHEHRCPPSSCANILNITYPFRLQADPENCGDKKYELGCQNNVTVLYLHSAQYHVQAINYNNYTVRVVDPALQLHNCSSLPLRSLSRSNFSDTYSYPRDLYQAGLNANLNWEFLSFEHIVFLNCNHSVRENEKYVESGECVKWDSKGYAYAMGGDLKAEDLEVGCDVKLVAPTSFRTFNNHSYADIQRALAYGFEISWFDRKNVEGEQRAETKGLRKGLNKVGNWLAHKDNDNWLKDIRGNLSLVATVIATITFQIALNPPGGVRPPQETGVVACPKGMNPCPGESVLAYTMDELYTRFLICNTICFISSSAVCLWLVSGLPLNNRFFNWLLSIGMCVTISSLALTYMYGAQMVTPQPVWSTSTSMFGIVILVWLALLGVVVVVHSLRLFVWIFAKLIGKPKQ</sequence>
<dbReference type="EMBL" id="CP144690">
    <property type="protein sequence ID" value="WVY90232.1"/>
    <property type="molecule type" value="Genomic_DNA"/>
</dbReference>
<keyword evidence="3" id="KW-0472">Membrane</keyword>